<dbReference type="OrthoDB" id="15347at2157"/>
<dbReference type="Gene3D" id="3.30.70.20">
    <property type="match status" value="2"/>
</dbReference>
<evidence type="ECO:0000256" key="1">
    <source>
        <dbReference type="ARBA" id="ARBA00022485"/>
    </source>
</evidence>
<dbReference type="PIR" id="D69269">
    <property type="entry name" value="D69269"/>
</dbReference>
<dbReference type="GO" id="GO:0046872">
    <property type="term" value="F:metal ion binding"/>
    <property type="evidence" value="ECO:0007669"/>
    <property type="project" value="UniProtKB-KW"/>
</dbReference>
<dbReference type="GeneID" id="24793707"/>
<evidence type="ECO:0000259" key="5">
    <source>
        <dbReference type="PROSITE" id="PS51379"/>
    </source>
</evidence>
<dbReference type="PaxDb" id="224325-AF_0156"/>
<dbReference type="Pfam" id="PF12838">
    <property type="entry name" value="Fer4_7"/>
    <property type="match status" value="1"/>
</dbReference>
<dbReference type="AlphaFoldDB" id="O30081"/>
<reference evidence="6 7" key="1">
    <citation type="journal article" date="1997" name="Nature">
        <title>The complete genome sequence of the hyperthermophilic, sulphate-reducing archaeon Archaeoglobus fulgidus.</title>
        <authorList>
            <person name="Klenk H.P."/>
            <person name="Clayton R.A."/>
            <person name="Tomb J."/>
            <person name="White O."/>
            <person name="Nelson K.E."/>
            <person name="Ketchum K.A."/>
            <person name="Dodson R.J."/>
            <person name="Gwinn M."/>
            <person name="Hickey E.K."/>
            <person name="Peterson J.D."/>
            <person name="Richardson D.L."/>
            <person name="Kerlavage A.R."/>
            <person name="Graham D.E."/>
            <person name="Kyrpides N.C."/>
            <person name="Fleischmann R.D."/>
            <person name="Quackenbush J."/>
            <person name="Lee N.H."/>
            <person name="Sutton G.G."/>
            <person name="Gill S."/>
            <person name="Kirkness E.F."/>
            <person name="Dougherty B.A."/>
            <person name="McKenney K."/>
            <person name="Adams M.D."/>
            <person name="Loftus B."/>
            <person name="Peterson S."/>
            <person name="Reich C.I."/>
            <person name="McNeil L.K."/>
            <person name="Badger J.H."/>
            <person name="Glodek A."/>
            <person name="Zhou L."/>
            <person name="Overbeek R."/>
            <person name="Gocayne J.D."/>
            <person name="Weidman J.F."/>
            <person name="McDonald L."/>
            <person name="Utterback T."/>
            <person name="Cotton M.D."/>
            <person name="Spriggs T."/>
            <person name="Artiach P."/>
            <person name="Kaine B.P."/>
            <person name="Sykes S.M."/>
            <person name="Sadow P.W."/>
            <person name="D'Andrea K.P."/>
            <person name="Bowman C."/>
            <person name="Fujii C."/>
            <person name="Garland S.A."/>
            <person name="Mason T.M."/>
            <person name="Olsen G.J."/>
            <person name="Fraser C.M."/>
            <person name="Smith H.O."/>
            <person name="Woese C.R."/>
            <person name="Venter J.C."/>
        </authorList>
    </citation>
    <scope>NUCLEOTIDE SEQUENCE [LARGE SCALE GENOMIC DNA]</scope>
    <source>
        <strain evidence="7">ATCC 49558 / DSM 4304 / JCM 9628 / NBRC 100126 / VC-16</strain>
    </source>
</reference>
<dbReference type="EnsemblBacteria" id="AAB91072">
    <property type="protein sequence ID" value="AAB91072"/>
    <property type="gene ID" value="AF_0156"/>
</dbReference>
<proteinExistence type="predicted"/>
<dbReference type="HOGENOM" id="CLU_2340121_0_0_2"/>
<keyword evidence="3" id="KW-0408">Iron</keyword>
<evidence type="ECO:0000313" key="6">
    <source>
        <dbReference type="EMBL" id="AAB91072.1"/>
    </source>
</evidence>
<dbReference type="InterPro" id="IPR050157">
    <property type="entry name" value="PSI_iron-sulfur_center"/>
</dbReference>
<evidence type="ECO:0000313" key="7">
    <source>
        <dbReference type="Proteomes" id="UP000002199"/>
    </source>
</evidence>
<dbReference type="STRING" id="224325.AF_0156"/>
<dbReference type="eggNOG" id="arCOG00291">
    <property type="taxonomic scope" value="Archaea"/>
</dbReference>
<dbReference type="GO" id="GO:0016491">
    <property type="term" value="F:oxidoreductase activity"/>
    <property type="evidence" value="ECO:0007669"/>
    <property type="project" value="UniProtKB-ARBA"/>
</dbReference>
<keyword evidence="2" id="KW-0479">Metal-binding</keyword>
<dbReference type="InterPro" id="IPR017900">
    <property type="entry name" value="4Fe4S_Fe_S_CS"/>
</dbReference>
<keyword evidence="1" id="KW-0004">4Fe-4S</keyword>
<evidence type="ECO:0000256" key="2">
    <source>
        <dbReference type="ARBA" id="ARBA00022723"/>
    </source>
</evidence>
<name>O30081_ARCFU</name>
<dbReference type="GO" id="GO:0051539">
    <property type="term" value="F:4 iron, 4 sulfur cluster binding"/>
    <property type="evidence" value="ECO:0007669"/>
    <property type="project" value="UniProtKB-KW"/>
</dbReference>
<keyword evidence="7" id="KW-1185">Reference proteome</keyword>
<dbReference type="SUPFAM" id="SSF54862">
    <property type="entry name" value="4Fe-4S ferredoxins"/>
    <property type="match status" value="1"/>
</dbReference>
<dbReference type="PROSITE" id="PS00198">
    <property type="entry name" value="4FE4S_FER_1"/>
    <property type="match status" value="1"/>
</dbReference>
<dbReference type="EMBL" id="AE000782">
    <property type="protein sequence ID" value="AAB91072.1"/>
    <property type="molecule type" value="Genomic_DNA"/>
</dbReference>
<dbReference type="PANTHER" id="PTHR24960:SF79">
    <property type="entry name" value="PHOTOSYSTEM I IRON-SULFUR CENTER"/>
    <property type="match status" value="1"/>
</dbReference>
<dbReference type="PROSITE" id="PS51379">
    <property type="entry name" value="4FE4S_FER_2"/>
    <property type="match status" value="2"/>
</dbReference>
<protein>
    <submittedName>
        <fullName evidence="6">Ferredoxin (Fdx-1)</fullName>
    </submittedName>
</protein>
<evidence type="ECO:0000256" key="3">
    <source>
        <dbReference type="ARBA" id="ARBA00023004"/>
    </source>
</evidence>
<dbReference type="KEGG" id="afu:AF_0156"/>
<dbReference type="PhylomeDB" id="O30081"/>
<feature type="domain" description="4Fe-4S ferredoxin-type" evidence="5">
    <location>
        <begin position="34"/>
        <end position="63"/>
    </location>
</feature>
<accession>O30081</accession>
<dbReference type="RefSeq" id="WP_010877668.1">
    <property type="nucleotide sequence ID" value="NC_000917.1"/>
</dbReference>
<dbReference type="Proteomes" id="UP000002199">
    <property type="component" value="Chromosome"/>
</dbReference>
<gene>
    <name evidence="6" type="ordered locus">AF_0156</name>
</gene>
<feature type="domain" description="4Fe-4S ferredoxin-type" evidence="5">
    <location>
        <begin position="4"/>
        <end position="33"/>
    </location>
</feature>
<keyword evidence="4" id="KW-0411">Iron-sulfur</keyword>
<sequence length="95" mass="10669">MKRMIIAIDEEKCIGCGRCVNSCPTGALVLNNEKVKLKDERLCDGYGSCIAVCPSGALYIEVREAEPFDWGLLDKISFEDFLEKLAKHYRPEALK</sequence>
<dbReference type="InterPro" id="IPR017896">
    <property type="entry name" value="4Fe4S_Fe-S-bd"/>
</dbReference>
<dbReference type="PANTHER" id="PTHR24960">
    <property type="entry name" value="PHOTOSYSTEM I IRON-SULFUR CENTER-RELATED"/>
    <property type="match status" value="1"/>
</dbReference>
<evidence type="ECO:0000256" key="4">
    <source>
        <dbReference type="ARBA" id="ARBA00023014"/>
    </source>
</evidence>
<organism evidence="6 7">
    <name type="scientific">Archaeoglobus fulgidus (strain ATCC 49558 / DSM 4304 / JCM 9628 / NBRC 100126 / VC-16)</name>
    <dbReference type="NCBI Taxonomy" id="224325"/>
    <lineage>
        <taxon>Archaea</taxon>
        <taxon>Methanobacteriati</taxon>
        <taxon>Methanobacteriota</taxon>
        <taxon>Archaeoglobi</taxon>
        <taxon>Archaeoglobales</taxon>
        <taxon>Archaeoglobaceae</taxon>
        <taxon>Archaeoglobus</taxon>
    </lineage>
</organism>